<dbReference type="SUPFAM" id="SSF52540">
    <property type="entry name" value="P-loop containing nucleoside triphosphate hydrolases"/>
    <property type="match status" value="1"/>
</dbReference>
<dbReference type="InterPro" id="IPR034139">
    <property type="entry name" value="TOPRIM_OLD"/>
</dbReference>
<dbReference type="Pfam" id="PF13304">
    <property type="entry name" value="AAA_21"/>
    <property type="match status" value="1"/>
</dbReference>
<organism evidence="4 5">
    <name type="scientific">Pseudomonas cichorii</name>
    <dbReference type="NCBI Taxonomy" id="36746"/>
    <lineage>
        <taxon>Bacteria</taxon>
        <taxon>Pseudomonadati</taxon>
        <taxon>Pseudomonadota</taxon>
        <taxon>Gammaproteobacteria</taxon>
        <taxon>Pseudomonadales</taxon>
        <taxon>Pseudomonadaceae</taxon>
        <taxon>Pseudomonas</taxon>
    </lineage>
</organism>
<dbReference type="InterPro" id="IPR027417">
    <property type="entry name" value="P-loop_NTPase"/>
</dbReference>
<dbReference type="GO" id="GO:0005524">
    <property type="term" value="F:ATP binding"/>
    <property type="evidence" value="ECO:0007669"/>
    <property type="project" value="InterPro"/>
</dbReference>
<evidence type="ECO:0000313" key="5">
    <source>
        <dbReference type="Proteomes" id="UP000277236"/>
    </source>
</evidence>
<evidence type="ECO:0000259" key="2">
    <source>
        <dbReference type="Pfam" id="PF13304"/>
    </source>
</evidence>
<evidence type="ECO:0000259" key="3">
    <source>
        <dbReference type="Pfam" id="PF20469"/>
    </source>
</evidence>
<dbReference type="Pfam" id="PF13175">
    <property type="entry name" value="AAA_15"/>
    <property type="match status" value="1"/>
</dbReference>
<dbReference type="InterPro" id="IPR051396">
    <property type="entry name" value="Bact_Antivir_Def_Nuclease"/>
</dbReference>
<gene>
    <name evidence="4" type="ORF">ALQ04_03982</name>
</gene>
<dbReference type="AlphaFoldDB" id="A0A3M4LIJ7"/>
<sequence>MRFLACPLQGTALVNQTPAAPGFGPAGFHPHAFGPEGRRASLARDRICGHSAAASLSNNSKIMAHRHFPATLRSLPHRRKGIHPMHALSKVHIKNFRSCRQVILPLGDFTPLVGQNNAGKSTILDAIRLVLAPKAFAKTDANDPAQPIIISACVSGITDELIAQIPEARHQAAINPYCIGGDLWIRISALGSARPSTEVWENAELDDQGVPTSWRSYPTGLPQAISALLPEALHIRAMDDVQEDLGKGKAGSTIRGLLDEIMAPILTAHQEVQDALTAVRNILGSDGENRSPLLTEFDTSATSALSSFFPGLQLNLDVPSIDVKEFFKSGDLNVTDEISGQTRRFDTLGSGAQRAIQMALIRLLADIRKTRDQDLSRRLLLIDEPETFLHPQGVRGLREALHVLSKSGYQVVFTTHSPLMVSRDNAPETVIVRRSRENGSEVRIPMGTAVTQAIAEAQAQSRTLFELGNIAEIYFAEKVILCEGKTDQRLLPLIYEKLYGVSPELERICFVALGSCTAIPKGFSVLTAMGIKCGVIADLDFAFTHARGPWLTKECEEMDNVKSVLRVVSQAEGFQLGGNGMPQKSQSGTAADCWAAFARHAEGRPLANAAHEAMKATFSTWVWPMGCIEDALNIEEKGEAAIIAQEDSIRNWQPEVIDQEFPVFRSTLDWMRAI</sequence>
<dbReference type="EMBL" id="RBRE01000089">
    <property type="protein sequence ID" value="RMQ41333.1"/>
    <property type="molecule type" value="Genomic_DNA"/>
</dbReference>
<dbReference type="CDD" id="cd01026">
    <property type="entry name" value="TOPRIM_OLD"/>
    <property type="match status" value="1"/>
</dbReference>
<evidence type="ECO:0000313" key="4">
    <source>
        <dbReference type="EMBL" id="RMQ41333.1"/>
    </source>
</evidence>
<feature type="domain" description="ATPase AAA-type core" evidence="2">
    <location>
        <begin position="339"/>
        <end position="421"/>
    </location>
</feature>
<protein>
    <submittedName>
        <fullName evidence="4">AAA ATPase</fullName>
    </submittedName>
</protein>
<dbReference type="InterPro" id="IPR003959">
    <property type="entry name" value="ATPase_AAA_core"/>
</dbReference>
<dbReference type="PANTHER" id="PTHR43581">
    <property type="entry name" value="ATP/GTP PHOSPHATASE"/>
    <property type="match status" value="1"/>
</dbReference>
<name>A0A3M4LIJ7_PSECI</name>
<reference evidence="4 5" key="1">
    <citation type="submission" date="2018-08" db="EMBL/GenBank/DDBJ databases">
        <title>Recombination of ecologically and evolutionarily significant loci maintains genetic cohesion in the Pseudomonas syringae species complex.</title>
        <authorList>
            <person name="Dillon M."/>
            <person name="Thakur S."/>
            <person name="Almeida R.N.D."/>
            <person name="Weir B.S."/>
            <person name="Guttman D.S."/>
        </authorList>
    </citation>
    <scope>NUCLEOTIDE SEQUENCE [LARGE SCALE GENOMIC DNA]</scope>
    <source>
        <strain evidence="4 5">ICMP 3353</strain>
    </source>
</reference>
<dbReference type="InterPro" id="IPR041685">
    <property type="entry name" value="AAA_GajA/Old/RecF-like"/>
</dbReference>
<dbReference type="Gene3D" id="3.40.50.300">
    <property type="entry name" value="P-loop containing nucleotide triphosphate hydrolases"/>
    <property type="match status" value="1"/>
</dbReference>
<accession>A0A3M4LIJ7</accession>
<comment type="caution">
    <text evidence="4">The sequence shown here is derived from an EMBL/GenBank/DDBJ whole genome shotgun (WGS) entry which is preliminary data.</text>
</comment>
<proteinExistence type="predicted"/>
<dbReference type="Proteomes" id="UP000277236">
    <property type="component" value="Unassembled WGS sequence"/>
</dbReference>
<dbReference type="Pfam" id="PF20469">
    <property type="entry name" value="OLD-like_TOPRIM"/>
    <property type="match status" value="1"/>
</dbReference>
<feature type="domain" description="Endonuclease GajA/Old nuclease/RecF-like AAA" evidence="1">
    <location>
        <begin position="88"/>
        <end position="140"/>
    </location>
</feature>
<dbReference type="GO" id="GO:0016887">
    <property type="term" value="F:ATP hydrolysis activity"/>
    <property type="evidence" value="ECO:0007669"/>
    <property type="project" value="InterPro"/>
</dbReference>
<feature type="domain" description="OLD protein-like TOPRIM" evidence="3">
    <location>
        <begin position="475"/>
        <end position="540"/>
    </location>
</feature>
<dbReference type="PANTHER" id="PTHR43581:SF4">
    <property type="entry name" value="ATP_GTP PHOSPHATASE"/>
    <property type="match status" value="1"/>
</dbReference>
<evidence type="ECO:0000259" key="1">
    <source>
        <dbReference type="Pfam" id="PF13175"/>
    </source>
</evidence>
<dbReference type="CDD" id="cd00267">
    <property type="entry name" value="ABC_ATPase"/>
    <property type="match status" value="1"/>
</dbReference>